<dbReference type="STRING" id="6290.A0A0N4VU64"/>
<sequence>MISDISRSWGFLGKFWNAVVKPFTKSLEQGAATTVYCAASPDVMDVSGKYWESCWDDEKNLDVPLARDESLQTALWEKTDKILDTFEASRQPIKIVSDT</sequence>
<evidence type="ECO:0000313" key="3">
    <source>
        <dbReference type="Proteomes" id="UP000268014"/>
    </source>
</evidence>
<evidence type="ECO:0000313" key="2">
    <source>
        <dbReference type="EMBL" id="VDO06574.1"/>
    </source>
</evidence>
<dbReference type="PANTHER" id="PTHR43157:SF31">
    <property type="entry name" value="PHOSPHATIDYLINOSITOL-GLYCAN BIOSYNTHESIS CLASS F PROTEIN"/>
    <property type="match status" value="1"/>
</dbReference>
<dbReference type="GO" id="GO:0016491">
    <property type="term" value="F:oxidoreductase activity"/>
    <property type="evidence" value="ECO:0007669"/>
    <property type="project" value="UniProtKB-KW"/>
</dbReference>
<evidence type="ECO:0000313" key="4">
    <source>
        <dbReference type="WBParaSite" id="HPLM_0000083101-mRNA-1"/>
    </source>
</evidence>
<reference evidence="2 3" key="2">
    <citation type="submission" date="2018-11" db="EMBL/GenBank/DDBJ databases">
        <authorList>
            <consortium name="Pathogen Informatics"/>
        </authorList>
    </citation>
    <scope>NUCLEOTIDE SEQUENCE [LARGE SCALE GENOMIC DNA]</scope>
    <source>
        <strain evidence="2 3">MHpl1</strain>
    </source>
</reference>
<name>A0A0N4VU64_HAEPC</name>
<dbReference type="WBParaSite" id="HPLM_0000083101-mRNA-1">
    <property type="protein sequence ID" value="HPLM_0000083101-mRNA-1"/>
    <property type="gene ID" value="HPLM_0000083101"/>
</dbReference>
<reference evidence="4" key="1">
    <citation type="submission" date="2017-02" db="UniProtKB">
        <authorList>
            <consortium name="WormBaseParasite"/>
        </authorList>
    </citation>
    <scope>IDENTIFICATION</scope>
</reference>
<organism evidence="4">
    <name type="scientific">Haemonchus placei</name>
    <name type="common">Barber's pole worm</name>
    <dbReference type="NCBI Taxonomy" id="6290"/>
    <lineage>
        <taxon>Eukaryota</taxon>
        <taxon>Metazoa</taxon>
        <taxon>Ecdysozoa</taxon>
        <taxon>Nematoda</taxon>
        <taxon>Chromadorea</taxon>
        <taxon>Rhabditida</taxon>
        <taxon>Rhabditina</taxon>
        <taxon>Rhabditomorpha</taxon>
        <taxon>Strongyloidea</taxon>
        <taxon>Trichostrongylidae</taxon>
        <taxon>Haemonchus</taxon>
    </lineage>
</organism>
<proteinExistence type="predicted"/>
<accession>A0A0N4VU64</accession>
<keyword evidence="3" id="KW-1185">Reference proteome</keyword>
<protein>
    <submittedName>
        <fullName evidence="4">Short-chain dehydrogenase</fullName>
    </submittedName>
</protein>
<evidence type="ECO:0000256" key="1">
    <source>
        <dbReference type="ARBA" id="ARBA00023002"/>
    </source>
</evidence>
<dbReference type="Proteomes" id="UP000268014">
    <property type="component" value="Unassembled WGS sequence"/>
</dbReference>
<dbReference type="AlphaFoldDB" id="A0A0N4VU64"/>
<dbReference type="PANTHER" id="PTHR43157">
    <property type="entry name" value="PHOSPHATIDYLINOSITOL-GLYCAN BIOSYNTHESIS CLASS F PROTEIN-RELATED"/>
    <property type="match status" value="1"/>
</dbReference>
<dbReference type="Gene3D" id="3.40.50.720">
    <property type="entry name" value="NAD(P)-binding Rossmann-like Domain"/>
    <property type="match status" value="1"/>
</dbReference>
<dbReference type="EMBL" id="UZAF01000804">
    <property type="protein sequence ID" value="VDO06574.1"/>
    <property type="molecule type" value="Genomic_DNA"/>
</dbReference>
<dbReference type="OrthoDB" id="9989144at2759"/>
<gene>
    <name evidence="2" type="ORF">HPLM_LOCUS832</name>
</gene>
<dbReference type="OMA" id="VQIVVRW"/>
<keyword evidence="1" id="KW-0560">Oxidoreductase</keyword>